<keyword evidence="1" id="KW-0472">Membrane</keyword>
<dbReference type="OrthoDB" id="1376835at2"/>
<reference evidence="2 3" key="1">
    <citation type="submission" date="2013-09" db="EMBL/GenBank/DDBJ databases">
        <authorList>
            <person name="Zeng Z."/>
            <person name="Chen C."/>
        </authorList>
    </citation>
    <scope>NUCLEOTIDE SEQUENCE [LARGE SCALE GENOMIC DNA]</scope>
    <source>
        <strain evidence="2 3">WB 3.3-2</strain>
    </source>
</reference>
<comment type="caution">
    <text evidence="2">The sequence shown here is derived from an EMBL/GenBank/DDBJ whole genome shotgun (WGS) entry which is preliminary data.</text>
</comment>
<dbReference type="AlphaFoldDB" id="A0A0A2MDA8"/>
<gene>
    <name evidence="2" type="ORF">Q765_11865</name>
</gene>
<dbReference type="RefSeq" id="WP_020211863.1">
    <property type="nucleotide sequence ID" value="NZ_JRLX01000011.1"/>
</dbReference>
<evidence type="ECO:0000313" key="2">
    <source>
        <dbReference type="EMBL" id="KGO86270.1"/>
    </source>
</evidence>
<dbReference type="EMBL" id="JRLX01000011">
    <property type="protein sequence ID" value="KGO86270.1"/>
    <property type="molecule type" value="Genomic_DNA"/>
</dbReference>
<evidence type="ECO:0000256" key="1">
    <source>
        <dbReference type="SAM" id="Phobius"/>
    </source>
</evidence>
<protein>
    <submittedName>
        <fullName evidence="2">Uncharacterized protein</fullName>
    </submittedName>
</protein>
<accession>A0A0A2MDA8</accession>
<keyword evidence="3" id="KW-1185">Reference proteome</keyword>
<sequence length="86" mass="9844">MIFESELMRSNIAFYNEGIQVSSSTTYFLQDKDREAINKILIDNTIVASTDTIALTDYSYGKKVYRFYIYIAVAVTVFTIVLTMFG</sequence>
<keyword evidence="1" id="KW-1133">Transmembrane helix</keyword>
<keyword evidence="1" id="KW-0812">Transmembrane</keyword>
<dbReference type="eggNOG" id="ENOG502ZY7B">
    <property type="taxonomic scope" value="Bacteria"/>
</dbReference>
<feature type="transmembrane region" description="Helical" evidence="1">
    <location>
        <begin position="67"/>
        <end position="85"/>
    </location>
</feature>
<dbReference type="Proteomes" id="UP000030152">
    <property type="component" value="Unassembled WGS sequence"/>
</dbReference>
<dbReference type="STRING" id="1121895.GCA_000378485_00736"/>
<name>A0A0A2MDA8_9FLAO</name>
<evidence type="ECO:0000313" key="3">
    <source>
        <dbReference type="Proteomes" id="UP000030152"/>
    </source>
</evidence>
<organism evidence="2 3">
    <name type="scientific">Flavobacterium rivuli WB 3.3-2 = DSM 21788</name>
    <dbReference type="NCBI Taxonomy" id="1121895"/>
    <lineage>
        <taxon>Bacteria</taxon>
        <taxon>Pseudomonadati</taxon>
        <taxon>Bacteroidota</taxon>
        <taxon>Flavobacteriia</taxon>
        <taxon>Flavobacteriales</taxon>
        <taxon>Flavobacteriaceae</taxon>
        <taxon>Flavobacterium</taxon>
    </lineage>
</organism>
<proteinExistence type="predicted"/>